<name>A0A1X7T1Q1_AMPQE</name>
<reference evidence="2" key="1">
    <citation type="submission" date="2017-05" db="UniProtKB">
        <authorList>
            <consortium name="EnsemblMetazoa"/>
        </authorList>
    </citation>
    <scope>IDENTIFICATION</scope>
</reference>
<organism evidence="2">
    <name type="scientific">Amphimedon queenslandica</name>
    <name type="common">Sponge</name>
    <dbReference type="NCBI Taxonomy" id="400682"/>
    <lineage>
        <taxon>Eukaryota</taxon>
        <taxon>Metazoa</taxon>
        <taxon>Porifera</taxon>
        <taxon>Demospongiae</taxon>
        <taxon>Heteroscleromorpha</taxon>
        <taxon>Haplosclerida</taxon>
        <taxon>Niphatidae</taxon>
        <taxon>Amphimedon</taxon>
    </lineage>
</organism>
<dbReference type="InParanoid" id="A0A1X7T1Q1"/>
<feature type="domain" description="Nucleolus and neural progenitor protein-like N-terminal" evidence="1">
    <location>
        <begin position="20"/>
        <end position="62"/>
    </location>
</feature>
<evidence type="ECO:0000259" key="1">
    <source>
        <dbReference type="Pfam" id="PF14780"/>
    </source>
</evidence>
<protein>
    <recommendedName>
        <fullName evidence="1">Nucleolus and neural progenitor protein-like N-terminal domain-containing protein</fullName>
    </recommendedName>
</protein>
<dbReference type="EnsemblMetazoa" id="Aqu2.1.08266_001">
    <property type="protein sequence ID" value="Aqu2.1.08266_001"/>
    <property type="gene ID" value="Aqu2.1.08266"/>
</dbReference>
<sequence length="71" mass="8695">MEEPIGSWVFPRLSLTLASKEMVYFSKWIYRHRNRLRKDKSFQRLLQIERLIKRYLKINITNLAKQALKET</sequence>
<accession>A0A1X7T1Q1</accession>
<dbReference type="Pfam" id="PF14780">
    <property type="entry name" value="NEPRO_N"/>
    <property type="match status" value="1"/>
</dbReference>
<proteinExistence type="predicted"/>
<evidence type="ECO:0000313" key="2">
    <source>
        <dbReference type="EnsemblMetazoa" id="Aqu2.1.08266_001"/>
    </source>
</evidence>
<dbReference type="AlphaFoldDB" id="A0A1X7T1Q1"/>
<dbReference type="InterPro" id="IPR027951">
    <property type="entry name" value="Nepro_N"/>
</dbReference>